<keyword evidence="2" id="KW-1185">Reference proteome</keyword>
<sequence length="178" mass="20371">MLGSRTDLHIFDAGSVNGTRYCNEILLPYVRLFRGAMGLQFLFMNDNATCHRTVAAKQLLESEDIERMDWLARSPDFNPIEHVWDFLGRRLAARTLPPVTIRELQLALKDKWAAMPQQLIDTLILSMGRRCETCLAVREIISPTKDRMFLAGHRSQGCFGLQSHCRPMLLFQSSFLSL</sequence>
<dbReference type="AlphaFoldDB" id="A0A8X6RU33"/>
<reference evidence="1" key="1">
    <citation type="submission" date="2020-08" db="EMBL/GenBank/DDBJ databases">
        <title>Multicomponent nature underlies the extraordinary mechanical properties of spider dragline silk.</title>
        <authorList>
            <person name="Kono N."/>
            <person name="Nakamura H."/>
            <person name="Mori M."/>
            <person name="Yoshida Y."/>
            <person name="Ohtoshi R."/>
            <person name="Malay A.D."/>
            <person name="Moran D.A.P."/>
            <person name="Tomita M."/>
            <person name="Numata K."/>
            <person name="Arakawa K."/>
        </authorList>
    </citation>
    <scope>NUCLEOTIDE SEQUENCE</scope>
</reference>
<organism evidence="1 2">
    <name type="scientific">Trichonephila clavipes</name>
    <name type="common">Golden silk orbweaver</name>
    <name type="synonym">Nephila clavipes</name>
    <dbReference type="NCBI Taxonomy" id="2585209"/>
    <lineage>
        <taxon>Eukaryota</taxon>
        <taxon>Metazoa</taxon>
        <taxon>Ecdysozoa</taxon>
        <taxon>Arthropoda</taxon>
        <taxon>Chelicerata</taxon>
        <taxon>Arachnida</taxon>
        <taxon>Araneae</taxon>
        <taxon>Araneomorphae</taxon>
        <taxon>Entelegynae</taxon>
        <taxon>Araneoidea</taxon>
        <taxon>Nephilidae</taxon>
        <taxon>Trichonephila</taxon>
    </lineage>
</organism>
<dbReference type="Gene3D" id="3.30.420.10">
    <property type="entry name" value="Ribonuclease H-like superfamily/Ribonuclease H"/>
    <property type="match status" value="1"/>
</dbReference>
<evidence type="ECO:0000313" key="2">
    <source>
        <dbReference type="Proteomes" id="UP000887159"/>
    </source>
</evidence>
<gene>
    <name evidence="1" type="primary">X975_17450</name>
    <name evidence="1" type="ORF">TNCV_2492641</name>
</gene>
<accession>A0A8X6RU33</accession>
<proteinExistence type="predicted"/>
<dbReference type="Proteomes" id="UP000887159">
    <property type="component" value="Unassembled WGS sequence"/>
</dbReference>
<protein>
    <submittedName>
        <fullName evidence="1">Transposable element Tcb2 transposase</fullName>
    </submittedName>
</protein>
<name>A0A8X6RU33_TRICX</name>
<dbReference type="EMBL" id="BMAU01021206">
    <property type="protein sequence ID" value="GFX99082.1"/>
    <property type="molecule type" value="Genomic_DNA"/>
</dbReference>
<dbReference type="InterPro" id="IPR036397">
    <property type="entry name" value="RNaseH_sf"/>
</dbReference>
<dbReference type="GO" id="GO:0003676">
    <property type="term" value="F:nucleic acid binding"/>
    <property type="evidence" value="ECO:0007669"/>
    <property type="project" value="InterPro"/>
</dbReference>
<comment type="caution">
    <text evidence="1">The sequence shown here is derived from an EMBL/GenBank/DDBJ whole genome shotgun (WGS) entry which is preliminary data.</text>
</comment>
<evidence type="ECO:0000313" key="1">
    <source>
        <dbReference type="EMBL" id="GFX99082.1"/>
    </source>
</evidence>